<dbReference type="PANTHER" id="PTHR30576:SF10">
    <property type="entry name" value="SLL5057 PROTEIN"/>
    <property type="match status" value="1"/>
</dbReference>
<dbReference type="Proteomes" id="UP000319342">
    <property type="component" value="Chromosome"/>
</dbReference>
<dbReference type="GO" id="GO:0016780">
    <property type="term" value="F:phosphotransferase activity, for other substituted phosphate groups"/>
    <property type="evidence" value="ECO:0007669"/>
    <property type="project" value="TreeGrafter"/>
</dbReference>
<dbReference type="InterPro" id="IPR003362">
    <property type="entry name" value="Bact_transf"/>
</dbReference>
<evidence type="ECO:0000256" key="2">
    <source>
        <dbReference type="SAM" id="MobiDB-lite"/>
    </source>
</evidence>
<dbReference type="PANTHER" id="PTHR30576">
    <property type="entry name" value="COLANIC BIOSYNTHESIS UDP-GLUCOSE LIPID CARRIER TRANSFERASE"/>
    <property type="match status" value="1"/>
</dbReference>
<comment type="similarity">
    <text evidence="1">Belongs to the bacterial sugar transferase family.</text>
</comment>
<protein>
    <submittedName>
        <fullName evidence="4">Putative sugar transferase EpsL</fullName>
        <ecNumber evidence="4">2.-.-.-</ecNumber>
    </submittedName>
</protein>
<evidence type="ECO:0000313" key="4">
    <source>
        <dbReference type="EMBL" id="QDU86019.1"/>
    </source>
</evidence>
<dbReference type="SUPFAM" id="SSF55073">
    <property type="entry name" value="Nucleotide cyclase"/>
    <property type="match status" value="1"/>
</dbReference>
<dbReference type="InterPro" id="IPR029787">
    <property type="entry name" value="Nucleotide_cyclase"/>
</dbReference>
<keyword evidence="4" id="KW-0808">Transferase</keyword>
<dbReference type="InterPro" id="IPR043128">
    <property type="entry name" value="Rev_trsase/Diguanyl_cyclase"/>
</dbReference>
<dbReference type="EMBL" id="CP036290">
    <property type="protein sequence ID" value="QDU86019.1"/>
    <property type="molecule type" value="Genomic_DNA"/>
</dbReference>
<accession>A0A518D3I6</accession>
<evidence type="ECO:0000256" key="1">
    <source>
        <dbReference type="ARBA" id="ARBA00006464"/>
    </source>
</evidence>
<dbReference type="Pfam" id="PF02397">
    <property type="entry name" value="Bac_transf"/>
    <property type="match status" value="1"/>
</dbReference>
<evidence type="ECO:0000259" key="3">
    <source>
        <dbReference type="Pfam" id="PF02397"/>
    </source>
</evidence>
<feature type="domain" description="Bacterial sugar transferase" evidence="3">
    <location>
        <begin position="211"/>
        <end position="398"/>
    </location>
</feature>
<organism evidence="4 5">
    <name type="scientific">Rohdeia mirabilis</name>
    <dbReference type="NCBI Taxonomy" id="2528008"/>
    <lineage>
        <taxon>Bacteria</taxon>
        <taxon>Pseudomonadati</taxon>
        <taxon>Planctomycetota</taxon>
        <taxon>Planctomycetia</taxon>
        <taxon>Planctomycetia incertae sedis</taxon>
        <taxon>Rohdeia</taxon>
    </lineage>
</organism>
<proteinExistence type="inferred from homology"/>
<dbReference type="Gene3D" id="3.30.70.270">
    <property type="match status" value="1"/>
</dbReference>
<dbReference type="AlphaFoldDB" id="A0A518D3I6"/>
<keyword evidence="5" id="KW-1185">Reference proteome</keyword>
<dbReference type="OrthoDB" id="9766874at2"/>
<dbReference type="EC" id="2.-.-.-" evidence="4"/>
<feature type="region of interest" description="Disordered" evidence="2">
    <location>
        <begin position="124"/>
        <end position="147"/>
    </location>
</feature>
<name>A0A518D3I6_9BACT</name>
<reference evidence="4 5" key="1">
    <citation type="submission" date="2019-02" db="EMBL/GenBank/DDBJ databases">
        <title>Deep-cultivation of Planctomycetes and their phenomic and genomic characterization uncovers novel biology.</title>
        <authorList>
            <person name="Wiegand S."/>
            <person name="Jogler M."/>
            <person name="Boedeker C."/>
            <person name="Pinto D."/>
            <person name="Vollmers J."/>
            <person name="Rivas-Marin E."/>
            <person name="Kohn T."/>
            <person name="Peeters S.H."/>
            <person name="Heuer A."/>
            <person name="Rast P."/>
            <person name="Oberbeckmann S."/>
            <person name="Bunk B."/>
            <person name="Jeske O."/>
            <person name="Meyerdierks A."/>
            <person name="Storesund J.E."/>
            <person name="Kallscheuer N."/>
            <person name="Luecker S."/>
            <person name="Lage O.M."/>
            <person name="Pohl T."/>
            <person name="Merkel B.J."/>
            <person name="Hornburger P."/>
            <person name="Mueller R.-W."/>
            <person name="Bruemmer F."/>
            <person name="Labrenz M."/>
            <person name="Spormann A.M."/>
            <person name="Op den Camp H."/>
            <person name="Overmann J."/>
            <person name="Amann R."/>
            <person name="Jetten M.S.M."/>
            <person name="Mascher T."/>
            <person name="Medema M.H."/>
            <person name="Devos D.P."/>
            <person name="Kaster A.-K."/>
            <person name="Ovreas L."/>
            <person name="Rohde M."/>
            <person name="Galperin M.Y."/>
            <person name="Jogler C."/>
        </authorList>
    </citation>
    <scope>NUCLEOTIDE SEQUENCE [LARGE SCALE GENOMIC DNA]</scope>
    <source>
        <strain evidence="4 5">Pla163</strain>
    </source>
</reference>
<gene>
    <name evidence="4" type="primary">epsL</name>
    <name evidence="4" type="ORF">Pla163_31660</name>
</gene>
<evidence type="ECO:0000313" key="5">
    <source>
        <dbReference type="Proteomes" id="UP000319342"/>
    </source>
</evidence>
<sequence length="404" mass="45087">MKVSPPLWHWLPGSRPELPSVAPIGDFERFFQRERALAERGARNFSLVVFEPASEDARPILRLTRAIAKRLRESDVLGRLDRTRFAVILAATDAKGAWIFADRVLGDLARQYLPADVRVYSDQDTLGEQKAPARRRTDSFDGTPGVSTGLPEHILPEAMVAELTRLVTDARDALAGKPDGPADSIAAVREDLGREVHDIEDLFLQPTPPLKRALDVVGSLTLLTVLSPVLLSIALAVRLSSPGPILFRQQRAGVGGRPFTFYKFRSMYVDAEARKRELAGDNEADGPVFKMKNDPRVTPIGRVLRRFSLDELPQLWNVFVGDMSLVGPRPPTLDEVPAYARWHRRRLQLKGGLTCHWQVSGRSDVSFEEWMRMDARYSREVHIGTDLKLLARTAKAVISGKGAY</sequence>